<feature type="region of interest" description="Disordered" evidence="1">
    <location>
        <begin position="1"/>
        <end position="41"/>
    </location>
</feature>
<evidence type="ECO:0000256" key="1">
    <source>
        <dbReference type="SAM" id="MobiDB-lite"/>
    </source>
</evidence>
<evidence type="ECO:0000313" key="2">
    <source>
        <dbReference type="EMBL" id="WRL67346.1"/>
    </source>
</evidence>
<name>A0ABZ1B9A6_9ACTN</name>
<keyword evidence="3" id="KW-1185">Reference proteome</keyword>
<evidence type="ECO:0000313" key="3">
    <source>
        <dbReference type="Proteomes" id="UP001324287"/>
    </source>
</evidence>
<feature type="compositionally biased region" description="Acidic residues" evidence="1">
    <location>
        <begin position="15"/>
        <end position="25"/>
    </location>
</feature>
<organism evidence="2 3">
    <name type="scientific">Blastococcus brunescens</name>
    <dbReference type="NCBI Taxonomy" id="1564165"/>
    <lineage>
        <taxon>Bacteria</taxon>
        <taxon>Bacillati</taxon>
        <taxon>Actinomycetota</taxon>
        <taxon>Actinomycetes</taxon>
        <taxon>Geodermatophilales</taxon>
        <taxon>Geodermatophilaceae</taxon>
        <taxon>Blastococcus</taxon>
    </lineage>
</organism>
<reference evidence="2 3" key="1">
    <citation type="submission" date="2023-12" db="EMBL/GenBank/DDBJ databases">
        <title>Blastococcus brunescens sp. nov., an actonobacterium isolated from sandstone collected in sahara desert.</title>
        <authorList>
            <person name="Gtari M."/>
            <person name="Ghodhbane F."/>
        </authorList>
    </citation>
    <scope>NUCLEOTIDE SEQUENCE [LARGE SCALE GENOMIC DNA]</scope>
    <source>
        <strain evidence="2 3">BMG 8361</strain>
    </source>
</reference>
<gene>
    <name evidence="2" type="ORF">U6N30_05425</name>
</gene>
<accession>A0ABZ1B9A6</accession>
<dbReference type="RefSeq" id="WP_324278653.1">
    <property type="nucleotide sequence ID" value="NZ_CP141261.1"/>
</dbReference>
<sequence length="41" mass="4190">MTVVLPAHVAPPEEAATDTVDDDSATPELDSTTTAPRGGRP</sequence>
<dbReference type="Proteomes" id="UP001324287">
    <property type="component" value="Chromosome"/>
</dbReference>
<proteinExistence type="predicted"/>
<dbReference type="EMBL" id="CP141261">
    <property type="protein sequence ID" value="WRL67346.1"/>
    <property type="molecule type" value="Genomic_DNA"/>
</dbReference>
<protein>
    <submittedName>
        <fullName evidence="2">Uncharacterized protein</fullName>
    </submittedName>
</protein>